<reference evidence="2" key="1">
    <citation type="submission" date="2020-05" db="EMBL/GenBank/DDBJ databases">
        <authorList>
            <person name="Chiriac C."/>
            <person name="Salcher M."/>
            <person name="Ghai R."/>
            <person name="Kavagutti S V."/>
        </authorList>
    </citation>
    <scope>NUCLEOTIDE SEQUENCE</scope>
</reference>
<gene>
    <name evidence="2" type="ORF">UFOPK3401_01436</name>
</gene>
<dbReference type="EMBL" id="CAFBLM010000097">
    <property type="protein sequence ID" value="CAB4880913.1"/>
    <property type="molecule type" value="Genomic_DNA"/>
</dbReference>
<dbReference type="AlphaFoldDB" id="A0A6J7EMZ5"/>
<sequence length="274" mass="30544">MTQSTESFELPLAISPSRAGDFQQCPLLFRFRSIDRLPTAPSSAATRGTVVHAALESLYDLPAAQRTVQAAADLIEPSWSDLLTKEPEVAVVVEEEGLSAWLDRARELITTYFAMEDPQRLEPAAREVFVEADLHNGLTIRGFIDRLDVAPNGDVRIVDYKTGKSPAPAFAEKSLFQMRFYALVLWRRDGAIPKQLKLIYLANGRDLIEEPDAGILERTEDKILSTWQDIESSVAKKEFEPKKSKLCSWCDFQALCPAFGGTAPELPLMRIESA</sequence>
<dbReference type="Pfam" id="PF12705">
    <property type="entry name" value="PDDEXK_1"/>
    <property type="match status" value="1"/>
</dbReference>
<dbReference type="InterPro" id="IPR011335">
    <property type="entry name" value="Restrct_endonuc-II-like"/>
</dbReference>
<proteinExistence type="predicted"/>
<evidence type="ECO:0000313" key="2">
    <source>
        <dbReference type="EMBL" id="CAB4880913.1"/>
    </source>
</evidence>
<protein>
    <submittedName>
        <fullName evidence="2">Unannotated protein</fullName>
    </submittedName>
</protein>
<evidence type="ECO:0000259" key="1">
    <source>
        <dbReference type="Pfam" id="PF12705"/>
    </source>
</evidence>
<dbReference type="Gene3D" id="3.90.320.10">
    <property type="match status" value="1"/>
</dbReference>
<dbReference type="InterPro" id="IPR011604">
    <property type="entry name" value="PDDEXK-like_dom_sf"/>
</dbReference>
<organism evidence="2">
    <name type="scientific">freshwater metagenome</name>
    <dbReference type="NCBI Taxonomy" id="449393"/>
    <lineage>
        <taxon>unclassified sequences</taxon>
        <taxon>metagenomes</taxon>
        <taxon>ecological metagenomes</taxon>
    </lineage>
</organism>
<dbReference type="InterPro" id="IPR038726">
    <property type="entry name" value="PDDEXK_AddAB-type"/>
</dbReference>
<name>A0A6J7EMZ5_9ZZZZ</name>
<feature type="domain" description="PD-(D/E)XK endonuclease-like" evidence="1">
    <location>
        <begin position="14"/>
        <end position="257"/>
    </location>
</feature>
<dbReference type="SUPFAM" id="SSF52980">
    <property type="entry name" value="Restriction endonuclease-like"/>
    <property type="match status" value="1"/>
</dbReference>
<accession>A0A6J7EMZ5</accession>